<keyword evidence="3" id="KW-1185">Reference proteome</keyword>
<evidence type="ECO:0000313" key="2">
    <source>
        <dbReference type="EMBL" id="KFO37484.1"/>
    </source>
</evidence>
<accession>A0A091DZD8</accession>
<dbReference type="EMBL" id="KN120821">
    <property type="protein sequence ID" value="KFO37484.1"/>
    <property type="molecule type" value="Genomic_DNA"/>
</dbReference>
<proteinExistence type="predicted"/>
<sequence length="141" mass="15043">MCNEDTGACTSHPGILTQLGFDLTSEMHFIVVDINVQKSPASPVQKEKEPLGCSAGPSKGQGFSGSGISPERKQFAVWCVCAAAPARVPAKPKPPLQCDHYHTNVDFRLVEQHTRGLLGSPYGDRHTVTQLQDDSSLGGAV</sequence>
<evidence type="ECO:0000256" key="1">
    <source>
        <dbReference type="SAM" id="MobiDB-lite"/>
    </source>
</evidence>
<gene>
    <name evidence="2" type="ORF">H920_01093</name>
</gene>
<evidence type="ECO:0000313" key="3">
    <source>
        <dbReference type="Proteomes" id="UP000028990"/>
    </source>
</evidence>
<dbReference type="Proteomes" id="UP000028990">
    <property type="component" value="Unassembled WGS sequence"/>
</dbReference>
<organism evidence="2 3">
    <name type="scientific">Fukomys damarensis</name>
    <name type="common">Damaraland mole rat</name>
    <name type="synonym">Cryptomys damarensis</name>
    <dbReference type="NCBI Taxonomy" id="885580"/>
    <lineage>
        <taxon>Eukaryota</taxon>
        <taxon>Metazoa</taxon>
        <taxon>Chordata</taxon>
        <taxon>Craniata</taxon>
        <taxon>Vertebrata</taxon>
        <taxon>Euteleostomi</taxon>
        <taxon>Mammalia</taxon>
        <taxon>Eutheria</taxon>
        <taxon>Euarchontoglires</taxon>
        <taxon>Glires</taxon>
        <taxon>Rodentia</taxon>
        <taxon>Hystricomorpha</taxon>
        <taxon>Bathyergidae</taxon>
        <taxon>Fukomys</taxon>
    </lineage>
</organism>
<dbReference type="AlphaFoldDB" id="A0A091DZD8"/>
<protein>
    <submittedName>
        <fullName evidence="2">Uncharacterized protein</fullName>
    </submittedName>
</protein>
<reference evidence="2 3" key="1">
    <citation type="submission" date="2013-11" db="EMBL/GenBank/DDBJ databases">
        <title>The Damaraland mole rat (Fukomys damarensis) genome and evolution of African mole rats.</title>
        <authorList>
            <person name="Gladyshev V.N."/>
            <person name="Fang X."/>
        </authorList>
    </citation>
    <scope>NUCLEOTIDE SEQUENCE [LARGE SCALE GENOMIC DNA]</scope>
    <source>
        <tissue evidence="2">Liver</tissue>
    </source>
</reference>
<name>A0A091DZD8_FUKDA</name>
<feature type="region of interest" description="Disordered" evidence="1">
    <location>
        <begin position="40"/>
        <end position="67"/>
    </location>
</feature>
<feature type="region of interest" description="Disordered" evidence="1">
    <location>
        <begin position="120"/>
        <end position="141"/>
    </location>
</feature>